<dbReference type="Pfam" id="PF00725">
    <property type="entry name" value="3HCDH"/>
    <property type="match status" value="1"/>
</dbReference>
<comment type="pathway">
    <text evidence="1">Lipid metabolism; butanoate metabolism.</text>
</comment>
<dbReference type="RefSeq" id="WP_045672227.1">
    <property type="nucleotide sequence ID" value="NZ_CP011058.1"/>
</dbReference>
<dbReference type="Gene3D" id="3.40.50.720">
    <property type="entry name" value="NAD(P)-binding Rossmann-like Domain"/>
    <property type="match status" value="1"/>
</dbReference>
<dbReference type="SUPFAM" id="SSF48179">
    <property type="entry name" value="6-phosphogluconate dehydrogenase C-terminal domain-like"/>
    <property type="match status" value="1"/>
</dbReference>
<dbReference type="InterPro" id="IPR006108">
    <property type="entry name" value="3HC_DH_C"/>
</dbReference>
<dbReference type="EMBL" id="CP011058">
    <property type="protein sequence ID" value="AJY76802.1"/>
    <property type="molecule type" value="Genomic_DNA"/>
</dbReference>
<evidence type="ECO:0008006" key="8">
    <source>
        <dbReference type="Google" id="ProtNLM"/>
    </source>
</evidence>
<dbReference type="Gene3D" id="1.10.1040.10">
    <property type="entry name" value="N-(1-d-carboxylethyl)-l-norvaline Dehydrogenase, domain 2"/>
    <property type="match status" value="1"/>
</dbReference>
<dbReference type="SUPFAM" id="SSF51735">
    <property type="entry name" value="NAD(P)-binding Rossmann-fold domains"/>
    <property type="match status" value="1"/>
</dbReference>
<dbReference type="InterPro" id="IPR036291">
    <property type="entry name" value="NAD(P)-bd_dom_sf"/>
</dbReference>
<keyword evidence="7" id="KW-1185">Reference proteome</keyword>
<dbReference type="Proteomes" id="UP000032633">
    <property type="component" value="Chromosome"/>
</dbReference>
<dbReference type="HOGENOM" id="CLU_009834_2_0_9"/>
<dbReference type="InterPro" id="IPR022694">
    <property type="entry name" value="3-OHacyl-CoA_DH"/>
</dbReference>
<dbReference type="InterPro" id="IPR006176">
    <property type="entry name" value="3-OHacyl-CoA_DH_NAD-bd"/>
</dbReference>
<gene>
    <name evidence="6" type="ORF">VN24_22330</name>
</gene>
<dbReference type="AlphaFoldDB" id="A0A0D5NP71"/>
<evidence type="ECO:0000256" key="1">
    <source>
        <dbReference type="ARBA" id="ARBA00005086"/>
    </source>
</evidence>
<accession>A0A0D5NP71</accession>
<organism evidence="6 7">
    <name type="scientific">Paenibacillus beijingensis</name>
    <dbReference type="NCBI Taxonomy" id="1126833"/>
    <lineage>
        <taxon>Bacteria</taxon>
        <taxon>Bacillati</taxon>
        <taxon>Bacillota</taxon>
        <taxon>Bacilli</taxon>
        <taxon>Bacillales</taxon>
        <taxon>Paenibacillaceae</taxon>
        <taxon>Paenibacillus</taxon>
    </lineage>
</organism>
<dbReference type="OrthoDB" id="9771883at2"/>
<evidence type="ECO:0000259" key="4">
    <source>
        <dbReference type="Pfam" id="PF00725"/>
    </source>
</evidence>
<comment type="similarity">
    <text evidence="2">Belongs to the 3-hydroxyacyl-CoA dehydrogenase family.</text>
</comment>
<dbReference type="GO" id="GO:0070403">
    <property type="term" value="F:NAD+ binding"/>
    <property type="evidence" value="ECO:0007669"/>
    <property type="project" value="InterPro"/>
</dbReference>
<dbReference type="KEGG" id="pbj:VN24_22330"/>
<evidence type="ECO:0000259" key="5">
    <source>
        <dbReference type="Pfam" id="PF02737"/>
    </source>
</evidence>
<dbReference type="STRING" id="1126833.VN24_22330"/>
<dbReference type="InterPro" id="IPR008927">
    <property type="entry name" value="6-PGluconate_DH-like_C_sf"/>
</dbReference>
<protein>
    <recommendedName>
        <fullName evidence="8">3-hydroxybutyryl-CoA dehydrogenase</fullName>
    </recommendedName>
</protein>
<dbReference type="PIRSF" id="PIRSF000105">
    <property type="entry name" value="HCDH"/>
    <property type="match status" value="1"/>
</dbReference>
<reference evidence="7" key="2">
    <citation type="submission" date="2015-03" db="EMBL/GenBank/DDBJ databases">
        <title>Genome sequence of Paenibacillus beijingensis strain DSM 24997T.</title>
        <authorList>
            <person name="Kwak Y."/>
            <person name="Shin J.-H."/>
        </authorList>
    </citation>
    <scope>NUCLEOTIDE SEQUENCE [LARGE SCALE GENOMIC DNA]</scope>
    <source>
        <strain evidence="7">DSM 24997</strain>
    </source>
</reference>
<evidence type="ECO:0000256" key="3">
    <source>
        <dbReference type="ARBA" id="ARBA00023002"/>
    </source>
</evidence>
<dbReference type="PATRIC" id="fig|1126833.4.peg.4904"/>
<feature type="domain" description="3-hydroxyacyl-CoA dehydrogenase NAD binding" evidence="5">
    <location>
        <begin position="8"/>
        <end position="185"/>
    </location>
</feature>
<proteinExistence type="inferred from homology"/>
<evidence type="ECO:0000256" key="2">
    <source>
        <dbReference type="ARBA" id="ARBA00009463"/>
    </source>
</evidence>
<dbReference type="GO" id="GO:0006631">
    <property type="term" value="P:fatty acid metabolic process"/>
    <property type="evidence" value="ECO:0007669"/>
    <property type="project" value="InterPro"/>
</dbReference>
<keyword evidence="3" id="KW-0560">Oxidoreductase</keyword>
<dbReference type="GO" id="GO:0016616">
    <property type="term" value="F:oxidoreductase activity, acting on the CH-OH group of donors, NAD or NADP as acceptor"/>
    <property type="evidence" value="ECO:0007669"/>
    <property type="project" value="InterPro"/>
</dbReference>
<evidence type="ECO:0000313" key="7">
    <source>
        <dbReference type="Proteomes" id="UP000032633"/>
    </source>
</evidence>
<dbReference type="InterPro" id="IPR013328">
    <property type="entry name" value="6PGD_dom2"/>
</dbReference>
<dbReference type="PANTHER" id="PTHR48075">
    <property type="entry name" value="3-HYDROXYACYL-COA DEHYDROGENASE FAMILY PROTEIN"/>
    <property type="match status" value="1"/>
</dbReference>
<dbReference type="Pfam" id="PF02737">
    <property type="entry name" value="3HCDH_N"/>
    <property type="match status" value="1"/>
</dbReference>
<name>A0A0D5NP71_9BACL</name>
<sequence>MGENAINKVAIIGAGVQGSMLIFRSAIYNKEVYVFDQKQELIEHAVQKVGGWVDTYIERGRLTQNQADAALQRINIAESLEQAVKQADIVIETVPENIELKTKVWTAIDSLAPAKALLTSNSSSIRSSQINVNTTRKDRTFSVNFVVPIQDDLVEVMWNSDTSEETKDAALRFLNSQNHLPIVTKHEINGFSLNRVWRAIKKECLFLWSNGYIDPEDLDRAFMLEWRTSIGPFGIMDKVGLDVVRDIELRYYYETGDASDQPHQALNEMVERGHLGEKSGKGFYQYPDPAYANPEWLDNKQDKSVNQYQS</sequence>
<feature type="domain" description="3-hydroxyacyl-CoA dehydrogenase C-terminal" evidence="4">
    <location>
        <begin position="190"/>
        <end position="286"/>
    </location>
</feature>
<reference evidence="6 7" key="1">
    <citation type="journal article" date="2015" name="J. Biotechnol.">
        <title>Complete genome sequence of Paenibacillus beijingensis 7188(T) (=DSM 24997(T)), a novel rhizobacterium from jujube garden soil.</title>
        <authorList>
            <person name="Kwak Y."/>
            <person name="Shin J.H."/>
        </authorList>
    </citation>
    <scope>NUCLEOTIDE SEQUENCE [LARGE SCALE GENOMIC DNA]</scope>
    <source>
        <strain evidence="6 7">DSM 24997</strain>
    </source>
</reference>
<evidence type="ECO:0000313" key="6">
    <source>
        <dbReference type="EMBL" id="AJY76802.1"/>
    </source>
</evidence>
<dbReference type="PANTHER" id="PTHR48075:SF3">
    <property type="entry name" value="3-HYDROXYACYL-COA DEHYDROGENASE"/>
    <property type="match status" value="1"/>
</dbReference>